<dbReference type="SUPFAM" id="SSF47413">
    <property type="entry name" value="lambda repressor-like DNA-binding domains"/>
    <property type="match status" value="1"/>
</dbReference>
<protein>
    <recommendedName>
        <fullName evidence="1">HTH cro/C1-type domain-containing protein</fullName>
    </recommendedName>
</protein>
<dbReference type="EMBL" id="CP022601">
    <property type="protein sequence ID" value="AXJ12509.1"/>
    <property type="molecule type" value="Genomic_DNA"/>
</dbReference>
<dbReference type="InterPro" id="IPR010982">
    <property type="entry name" value="Lambda_DNA-bd_dom_sf"/>
</dbReference>
<dbReference type="CDD" id="cd00093">
    <property type="entry name" value="HTH_XRE"/>
    <property type="match status" value="1"/>
</dbReference>
<dbReference type="AlphaFoldDB" id="A0A345VIF7"/>
<proteinExistence type="predicted"/>
<name>A0A345VIF7_9STRE</name>
<dbReference type="Proteomes" id="UP000255411">
    <property type="component" value="Chromosome"/>
</dbReference>
<evidence type="ECO:0000313" key="2">
    <source>
        <dbReference type="EMBL" id="AXJ12469.1"/>
    </source>
</evidence>
<dbReference type="GO" id="GO:0003677">
    <property type="term" value="F:DNA binding"/>
    <property type="evidence" value="ECO:0007669"/>
    <property type="project" value="InterPro"/>
</dbReference>
<accession>A0A345VIF7</accession>
<dbReference type="Pfam" id="PF01381">
    <property type="entry name" value="HTH_3"/>
    <property type="match status" value="1"/>
</dbReference>
<dbReference type="RefSeq" id="WP_115129818.1">
    <property type="nucleotide sequence ID" value="NZ_CP022601.1"/>
</dbReference>
<evidence type="ECO:0000259" key="1">
    <source>
        <dbReference type="PROSITE" id="PS50943"/>
    </source>
</evidence>
<reference evidence="3 4" key="1">
    <citation type="submission" date="2017-07" db="EMBL/GenBank/DDBJ databases">
        <title>Streptococcus pluranimalium as cause of bovine abortion.</title>
        <authorList>
            <person name="Rodriguez Campos S."/>
            <person name="Gobeli Brawand S."/>
            <person name="Brodard I."/>
            <person name="Rychener L."/>
            <person name="Perreten V."/>
        </authorList>
    </citation>
    <scope>NUCLEOTIDE SEQUENCE [LARGE SCALE GENOMIC DNA]</scope>
    <source>
        <strain evidence="3 4">14A0014</strain>
    </source>
</reference>
<gene>
    <name evidence="2" type="ORF">Sp14A_05390</name>
    <name evidence="3" type="ORF">Sp14A_05790</name>
</gene>
<dbReference type="EMBL" id="CP022601">
    <property type="protein sequence ID" value="AXJ12469.1"/>
    <property type="molecule type" value="Genomic_DNA"/>
</dbReference>
<evidence type="ECO:0000313" key="4">
    <source>
        <dbReference type="Proteomes" id="UP000255411"/>
    </source>
</evidence>
<feature type="domain" description="HTH cro/C1-type" evidence="1">
    <location>
        <begin position="12"/>
        <end position="66"/>
    </location>
</feature>
<dbReference type="InterPro" id="IPR001387">
    <property type="entry name" value="Cro/C1-type_HTH"/>
</dbReference>
<dbReference type="PROSITE" id="PS50943">
    <property type="entry name" value="HTH_CROC1"/>
    <property type="match status" value="1"/>
</dbReference>
<evidence type="ECO:0000313" key="3">
    <source>
        <dbReference type="EMBL" id="AXJ12509.1"/>
    </source>
</evidence>
<sequence length="71" mass="8318">MSQQHQKWIDLVKERMQKKGWSRSDLAQVAGVSPAMITRLLKDGHGSDEFKKHISDKLGIREPWELFEEVR</sequence>
<organism evidence="3 4">
    <name type="scientific">Streptococcus pluranimalium</name>
    <dbReference type="NCBI Taxonomy" id="82348"/>
    <lineage>
        <taxon>Bacteria</taxon>
        <taxon>Bacillati</taxon>
        <taxon>Bacillota</taxon>
        <taxon>Bacilli</taxon>
        <taxon>Lactobacillales</taxon>
        <taxon>Streptococcaceae</taxon>
        <taxon>Streptococcus</taxon>
    </lineage>
</organism>
<dbReference type="SMART" id="SM00530">
    <property type="entry name" value="HTH_XRE"/>
    <property type="match status" value="1"/>
</dbReference>
<dbReference type="Gene3D" id="1.10.260.40">
    <property type="entry name" value="lambda repressor-like DNA-binding domains"/>
    <property type="match status" value="1"/>
</dbReference>